<name>A0ABW7N3C9_9BACT</name>
<comment type="caution">
    <text evidence="1">The sequence shown here is derived from an EMBL/GenBank/DDBJ whole genome shotgun (WGS) entry which is preliminary data.</text>
</comment>
<protein>
    <submittedName>
        <fullName evidence="1">T9SS type A sorting domain-containing protein</fullName>
    </submittedName>
</protein>
<organism evidence="1 2">
    <name type="scientific">Marinoscillum luteum</name>
    <dbReference type="NCBI Taxonomy" id="861051"/>
    <lineage>
        <taxon>Bacteria</taxon>
        <taxon>Pseudomonadati</taxon>
        <taxon>Bacteroidota</taxon>
        <taxon>Cytophagia</taxon>
        <taxon>Cytophagales</taxon>
        <taxon>Reichenbachiellaceae</taxon>
        <taxon>Marinoscillum</taxon>
    </lineage>
</organism>
<dbReference type="NCBIfam" id="TIGR04183">
    <property type="entry name" value="Por_Secre_tail"/>
    <property type="match status" value="1"/>
</dbReference>
<dbReference type="InterPro" id="IPR026444">
    <property type="entry name" value="Secre_tail"/>
</dbReference>
<proteinExistence type="predicted"/>
<keyword evidence="2" id="KW-1185">Reference proteome</keyword>
<sequence length="537" mass="56350">MIIKIGLLTISYLALTGVLWAQCPTSGTISSNCTTIGNLTISGATLNVDPGVTVTVMGTLKVESGGTLNGTGATFNVWTLADGAGSTNTYNGGTYNVSTSFSTANGGDFAMYNSNVVLSMGTVSISGDDVVLENSTFTGVSSWTTSVTSMAMTGTDITTSGSLQLENATITDAVLDVGTSISLKNTTVTNSIVNSGGKMTIENGSVVFDNSTLDLGTSNLMSFGTTALDFNGNGVLTMNNNTQVDIKGDIVNNEWYIDNSHVRATGNFDNAGNEILVVRNNGTFNLLRNFDNRGNSDVSADSGGFIDVGGNFDNRNGGAVDVNGGTLVVGGTFTGNTPTGDTGDCSGGSGGCCGSSCNPLPVSLLWFEGMERAGKVVLSWETVSELNNSHFTLERSRDGQTFDEIIKVEGAGSCKEMRRYEVTDEQGHNAWTVTYYRLSQTDYDGTHEVLKVIALGSTAFSSEIKTYPNPAFSESIFAVDGATADMSWGLYTISGLQIRTGNFSEEQKISTAGMKPGTYLLKVQNSSGFTTKRLAIQ</sequence>
<evidence type="ECO:0000313" key="2">
    <source>
        <dbReference type="Proteomes" id="UP001610063"/>
    </source>
</evidence>
<evidence type="ECO:0000313" key="1">
    <source>
        <dbReference type="EMBL" id="MFH6982135.1"/>
    </source>
</evidence>
<gene>
    <name evidence="1" type="ORF">ACHKAR_01730</name>
</gene>
<accession>A0ABW7N3C9</accession>
<reference evidence="1 2" key="1">
    <citation type="journal article" date="2013" name="Int. J. Syst. Evol. Microbiol.">
        <title>Marinoscillum luteum sp. nov., isolated from marine sediment.</title>
        <authorList>
            <person name="Cha I.T."/>
            <person name="Park S.J."/>
            <person name="Kim S.J."/>
            <person name="Kim J.G."/>
            <person name="Jung M.Y."/>
            <person name="Shin K.S."/>
            <person name="Kwon K.K."/>
            <person name="Yang S.H."/>
            <person name="Seo Y.S."/>
            <person name="Rhee S.K."/>
        </authorList>
    </citation>
    <scope>NUCLEOTIDE SEQUENCE [LARGE SCALE GENOMIC DNA]</scope>
    <source>
        <strain evidence="1 2">KCTC 23939</strain>
    </source>
</reference>
<dbReference type="RefSeq" id="WP_395415911.1">
    <property type="nucleotide sequence ID" value="NZ_JBIPKE010000009.1"/>
</dbReference>
<dbReference type="EMBL" id="JBIPKE010000009">
    <property type="protein sequence ID" value="MFH6982135.1"/>
    <property type="molecule type" value="Genomic_DNA"/>
</dbReference>
<dbReference type="Proteomes" id="UP001610063">
    <property type="component" value="Unassembled WGS sequence"/>
</dbReference>